<proteinExistence type="predicted"/>
<sequence>MTEALIVRRWRRYGADRLYVTAESGARVGCVDLQSGEVIVDEPILEAGVRKAAQAYLRSYVTELVLPFQVEGGLEELDELRALDGDVYEPGVRTRASSVRVRLDALTTQGWHVVHSVPLGRQGTVVDHLLIGPGGIFTVRECAHPGQHIVVRKRTMTVDGEPVAYQRDARLEASRVQALLRAAVGSQLTVRAVLVLQGIVDMAPGERPDDVLVMARSDVPGSFLNLLERIEPPRVDAIAAIARQRTTWSR</sequence>
<reference evidence="2 3" key="1">
    <citation type="submission" date="2022-07" db="EMBL/GenBank/DDBJ databases">
        <title>Novel species in genus cellulomonas.</title>
        <authorList>
            <person name="Ye L."/>
        </authorList>
    </citation>
    <scope>NUCLEOTIDE SEQUENCE [LARGE SCALE GENOMIC DNA]</scope>
    <source>
        <strain evidence="3">zg-Y338</strain>
    </source>
</reference>
<organism evidence="2 3">
    <name type="scientific">Cellulomonas chengniuliangii</name>
    <dbReference type="NCBI Taxonomy" id="2968084"/>
    <lineage>
        <taxon>Bacteria</taxon>
        <taxon>Bacillati</taxon>
        <taxon>Actinomycetota</taxon>
        <taxon>Actinomycetes</taxon>
        <taxon>Micrococcales</taxon>
        <taxon>Cellulomonadaceae</taxon>
        <taxon>Cellulomonas</taxon>
    </lineage>
</organism>
<keyword evidence="3" id="KW-1185">Reference proteome</keyword>
<protein>
    <submittedName>
        <fullName evidence="2">NERD domain-containing protein</fullName>
    </submittedName>
</protein>
<feature type="domain" description="NERD" evidence="1">
    <location>
        <begin position="100"/>
        <end position="196"/>
    </location>
</feature>
<dbReference type="EMBL" id="CP101988">
    <property type="protein sequence ID" value="UUI75723.1"/>
    <property type="molecule type" value="Genomic_DNA"/>
</dbReference>
<evidence type="ECO:0000313" key="3">
    <source>
        <dbReference type="Proteomes" id="UP001316189"/>
    </source>
</evidence>
<dbReference type="InterPro" id="IPR011528">
    <property type="entry name" value="NERD"/>
</dbReference>
<name>A0ABY5L1C3_9CELL</name>
<dbReference type="RefSeq" id="WP_227568183.1">
    <property type="nucleotide sequence ID" value="NZ_CP101988.1"/>
</dbReference>
<dbReference type="Pfam" id="PF08378">
    <property type="entry name" value="NERD"/>
    <property type="match status" value="1"/>
</dbReference>
<accession>A0ABY5L1C3</accession>
<dbReference type="Proteomes" id="UP001316189">
    <property type="component" value="Chromosome"/>
</dbReference>
<evidence type="ECO:0000313" key="2">
    <source>
        <dbReference type="EMBL" id="UUI75723.1"/>
    </source>
</evidence>
<evidence type="ECO:0000259" key="1">
    <source>
        <dbReference type="Pfam" id="PF08378"/>
    </source>
</evidence>
<gene>
    <name evidence="2" type="ORF">NP064_02045</name>
</gene>